<dbReference type="EMBL" id="BLJY01000012">
    <property type="protein sequence ID" value="GFF20329.1"/>
    <property type="molecule type" value="Genomic_DNA"/>
</dbReference>
<proteinExistence type="predicted"/>
<name>A0A5M3ZAJ6_ASPTE</name>
<comment type="caution">
    <text evidence="1">The sequence shown here is derived from an EMBL/GenBank/DDBJ whole genome shotgun (WGS) entry which is preliminary data.</text>
</comment>
<keyword evidence="2" id="KW-1185">Reference proteome</keyword>
<reference evidence="1 2" key="1">
    <citation type="submission" date="2020-01" db="EMBL/GenBank/DDBJ databases">
        <title>Aspergillus terreus IFO 6365 whole genome shotgun sequence.</title>
        <authorList>
            <person name="Kanamasa S."/>
            <person name="Takahashi H."/>
        </authorList>
    </citation>
    <scope>NUCLEOTIDE SEQUENCE [LARGE SCALE GENOMIC DNA]</scope>
    <source>
        <strain evidence="1 2">IFO 6365</strain>
    </source>
</reference>
<evidence type="ECO:0000313" key="2">
    <source>
        <dbReference type="Proteomes" id="UP000452235"/>
    </source>
</evidence>
<protein>
    <submittedName>
        <fullName evidence="1">Uncharacterized protein</fullName>
    </submittedName>
</protein>
<organism evidence="1 2">
    <name type="scientific">Aspergillus terreus</name>
    <dbReference type="NCBI Taxonomy" id="33178"/>
    <lineage>
        <taxon>Eukaryota</taxon>
        <taxon>Fungi</taxon>
        <taxon>Dikarya</taxon>
        <taxon>Ascomycota</taxon>
        <taxon>Pezizomycotina</taxon>
        <taxon>Eurotiomycetes</taxon>
        <taxon>Eurotiomycetidae</taxon>
        <taxon>Eurotiales</taxon>
        <taxon>Aspergillaceae</taxon>
        <taxon>Aspergillus</taxon>
        <taxon>Aspergillus subgen. Circumdati</taxon>
    </lineage>
</organism>
<evidence type="ECO:0000313" key="1">
    <source>
        <dbReference type="EMBL" id="GFF20329.1"/>
    </source>
</evidence>
<dbReference type="Proteomes" id="UP000452235">
    <property type="component" value="Unassembled WGS sequence"/>
</dbReference>
<accession>A0A5M3ZAJ6</accession>
<gene>
    <name evidence="1" type="ORF">ATEIFO6365_0012008500</name>
</gene>
<dbReference type="AlphaFoldDB" id="A0A5M3ZAJ6"/>
<sequence>MAGSRLVVAESSWEVKSDTRRPRQATVSVPLSSLSSPRFLLPNQPNSFLSNIAMRFLINTVDSQFVWDAAVLFVKTVAILFAVELIRRALAHFNERQRPRRPQISGPIHVRLMNP</sequence>